<feature type="transmembrane region" description="Helical" evidence="2">
    <location>
        <begin position="64"/>
        <end position="87"/>
    </location>
</feature>
<protein>
    <submittedName>
        <fullName evidence="3">Uncharacterized protein</fullName>
    </submittedName>
</protein>
<proteinExistence type="predicted"/>
<feature type="transmembrane region" description="Helical" evidence="2">
    <location>
        <begin position="99"/>
        <end position="121"/>
    </location>
</feature>
<dbReference type="RefSeq" id="WP_089276875.1">
    <property type="nucleotide sequence ID" value="NZ_FZON01000007.1"/>
</dbReference>
<feature type="region of interest" description="Disordered" evidence="1">
    <location>
        <begin position="409"/>
        <end position="435"/>
    </location>
</feature>
<organism evidence="3 4">
    <name type="scientific">Antarctobacter heliothermus</name>
    <dbReference type="NCBI Taxonomy" id="74033"/>
    <lineage>
        <taxon>Bacteria</taxon>
        <taxon>Pseudomonadati</taxon>
        <taxon>Pseudomonadota</taxon>
        <taxon>Alphaproteobacteria</taxon>
        <taxon>Rhodobacterales</taxon>
        <taxon>Roseobacteraceae</taxon>
        <taxon>Antarctobacter</taxon>
    </lineage>
</organism>
<dbReference type="OrthoDB" id="7799972at2"/>
<dbReference type="EMBL" id="FZON01000007">
    <property type="protein sequence ID" value="SNS20832.1"/>
    <property type="molecule type" value="Genomic_DNA"/>
</dbReference>
<gene>
    <name evidence="3" type="ORF">SAMN04488078_100755</name>
</gene>
<evidence type="ECO:0000256" key="1">
    <source>
        <dbReference type="SAM" id="MobiDB-lite"/>
    </source>
</evidence>
<evidence type="ECO:0000313" key="3">
    <source>
        <dbReference type="EMBL" id="SNS20832.1"/>
    </source>
</evidence>
<feature type="transmembrane region" description="Helical" evidence="2">
    <location>
        <begin position="29"/>
        <end position="52"/>
    </location>
</feature>
<reference evidence="3 4" key="1">
    <citation type="submission" date="2017-06" db="EMBL/GenBank/DDBJ databases">
        <authorList>
            <person name="Kim H.J."/>
            <person name="Triplett B.A."/>
        </authorList>
    </citation>
    <scope>NUCLEOTIDE SEQUENCE [LARGE SCALE GENOMIC DNA]</scope>
    <source>
        <strain evidence="3 4">DSM 11445</strain>
    </source>
</reference>
<keyword evidence="2" id="KW-0472">Membrane</keyword>
<keyword evidence="2" id="KW-1133">Transmembrane helix</keyword>
<evidence type="ECO:0000256" key="2">
    <source>
        <dbReference type="SAM" id="Phobius"/>
    </source>
</evidence>
<feature type="compositionally biased region" description="Pro residues" evidence="1">
    <location>
        <begin position="411"/>
        <end position="422"/>
    </location>
</feature>
<dbReference type="AlphaFoldDB" id="A0A239CLR9"/>
<name>A0A239CLR9_9RHOB</name>
<evidence type="ECO:0000313" key="4">
    <source>
        <dbReference type="Proteomes" id="UP000198440"/>
    </source>
</evidence>
<dbReference type="Proteomes" id="UP000198440">
    <property type="component" value="Unassembled WGS sequence"/>
</dbReference>
<keyword evidence="2" id="KW-0812">Transmembrane</keyword>
<feature type="transmembrane region" description="Helical" evidence="2">
    <location>
        <begin position="354"/>
        <end position="373"/>
    </location>
</feature>
<accession>A0A239CLR9</accession>
<sequence length="435" mass="45677">MSQDAPQTRLTREEARGVRAARELEGHLTWLDTFSGTALGVLSVASGIYTYLGVSSLLDENGAMSIFAAIAYSTAVSVGIFVFWSYMLRLFPAVRTARARAGLLATMGLGSLAIVAMSSWLNAAALAGSAAVEQHLAETVQDYQAALERAHEIALTGQALERDVARTRQSFEDLSELEAQGALSGLAGRGAVFRVLRQKSAELTALEGQIAAQTPLVDTAFTEGNTILSRMRALTVEPGNVEARSVEFSEAAVRLQGLITQLRQLSVAPLVERAAQDLAASVVLPELDSATAQGRADQSATITSVLEVLAQRAATLERAAQAVQSLQAPTDVTYAPLSAADAVILYAGNFIPSWAGAIAIDLLPMVLVFILAITHGAIREGREGAGVEDTLTLAELRAAVTALREVEAVAGPPPARAEPPAAPREDVTPLKGKSA</sequence>